<evidence type="ECO:0000313" key="2">
    <source>
        <dbReference type="Proteomes" id="UP000705983"/>
    </source>
</evidence>
<dbReference type="Proteomes" id="UP000705983">
    <property type="component" value="Unassembled WGS sequence"/>
</dbReference>
<accession>A0ABS2TGS8</accession>
<comment type="caution">
    <text evidence="1">The sequence shown here is derived from an EMBL/GenBank/DDBJ whole genome shotgun (WGS) entry which is preliminary data.</text>
</comment>
<dbReference type="EMBL" id="JAFFJS010000005">
    <property type="protein sequence ID" value="MBM9433851.1"/>
    <property type="molecule type" value="Genomic_DNA"/>
</dbReference>
<keyword evidence="2" id="KW-1185">Reference proteome</keyword>
<gene>
    <name evidence="1" type="ORF">JVW63_09120</name>
</gene>
<reference evidence="2" key="1">
    <citation type="submission" date="2021-02" db="EMBL/GenBank/DDBJ databases">
        <title>Leucobacter sp. CX169.</title>
        <authorList>
            <person name="Cheng Y."/>
        </authorList>
    </citation>
    <scope>NUCLEOTIDE SEQUENCE [LARGE SCALE GENOMIC DNA]</scope>
    <source>
        <strain evidence="2">JY899</strain>
    </source>
</reference>
<evidence type="ECO:0000313" key="1">
    <source>
        <dbReference type="EMBL" id="MBM9433851.1"/>
    </source>
</evidence>
<dbReference type="InterPro" id="IPR043777">
    <property type="entry name" value="DUF5719"/>
</dbReference>
<protein>
    <recommendedName>
        <fullName evidence="3">Secreted protein</fullName>
    </recommendedName>
</protein>
<organism evidence="1 2">
    <name type="scientific">Flaviflexus equikiangi</name>
    <dbReference type="NCBI Taxonomy" id="2758573"/>
    <lineage>
        <taxon>Bacteria</taxon>
        <taxon>Bacillati</taxon>
        <taxon>Actinomycetota</taxon>
        <taxon>Actinomycetes</taxon>
        <taxon>Actinomycetales</taxon>
        <taxon>Actinomycetaceae</taxon>
        <taxon>Flaviflexus</taxon>
    </lineage>
</organism>
<sequence>MRILRIMSGLSAIALGGGGLAIALLGPGAEVTASPAIRAAGTAREISLACPPDFEETMGETVGLDGEESDPRLRTRAIVVGGGDAALDDRALPAGQSRTFFEAGAFPGELTVEPLDAPVLAAASTQRFQDSGELAGLALTPCIPPANVQYLVGGSTSASSSAQLVLTNVTGSPATVTVTVHTSTGTADTSVLSTVAVDAHSSHSMILEAGVRDDRIAVEIASTGGQIASHLLVHEIDGISGAGIESVTPGAEPATTTIVPGADLSGENGSVELRVANPGSERATVSISAITAEGIEDVPGAQDVVLAPGTVLDLSMDGLAGAWSALRVEADVPVLAGARITSEGDYGWLASSSASTRSAVSVPESVSHLTLYSDEPTTALVTSLDREGNVLESETVTVSPIAAITSPDDTSFITIESETPIHAGILALKDLDTMIGIAGLSTTVPPAASNDLVLRVID</sequence>
<proteinExistence type="predicted"/>
<dbReference type="Pfam" id="PF18986">
    <property type="entry name" value="DUF5719"/>
    <property type="match status" value="1"/>
</dbReference>
<evidence type="ECO:0008006" key="3">
    <source>
        <dbReference type="Google" id="ProtNLM"/>
    </source>
</evidence>
<dbReference type="RefSeq" id="WP_187996955.1">
    <property type="nucleotide sequence ID" value="NZ_JACEXG010000005.1"/>
</dbReference>
<name>A0ABS2TGS8_9ACTO</name>